<dbReference type="Pfam" id="PF20209">
    <property type="entry name" value="DUF6570"/>
    <property type="match status" value="1"/>
</dbReference>
<evidence type="ECO:0000313" key="3">
    <source>
        <dbReference type="Proteomes" id="UP000030686"/>
    </source>
</evidence>
<dbReference type="InterPro" id="IPR046700">
    <property type="entry name" value="DUF6570"/>
</dbReference>
<reference evidence="2" key="1">
    <citation type="journal article" date="2014" name="Nat. Commun.">
        <title>Multiple recent horizontal transfers of a large genomic region in cheese making fungi.</title>
        <authorList>
            <person name="Cheeseman K."/>
            <person name="Ropars J."/>
            <person name="Renault P."/>
            <person name="Dupont J."/>
            <person name="Gouzy J."/>
            <person name="Branca A."/>
            <person name="Abraham A.L."/>
            <person name="Ceppi M."/>
            <person name="Conseiller E."/>
            <person name="Debuchy R."/>
            <person name="Malagnac F."/>
            <person name="Goarin A."/>
            <person name="Silar P."/>
            <person name="Lacoste S."/>
            <person name="Sallet E."/>
            <person name="Bensimon A."/>
            <person name="Giraud T."/>
            <person name="Brygoo Y."/>
        </authorList>
    </citation>
    <scope>NUCLEOTIDE SEQUENCE [LARGE SCALE GENOMIC DNA]</scope>
    <source>
        <strain evidence="2">FM164</strain>
    </source>
</reference>
<dbReference type="EMBL" id="HG792022">
    <property type="protein sequence ID" value="CDM38017.1"/>
    <property type="molecule type" value="Genomic_DNA"/>
</dbReference>
<dbReference type="InterPro" id="IPR009003">
    <property type="entry name" value="Peptidase_S1_PA"/>
</dbReference>
<name>W6R830_PENRF</name>
<dbReference type="OMA" id="EHYVHRT"/>
<sequence length="624" mass="69394">MIKEPADRVYLFGSRNNMDPGDVPTFLPELTQVEEMLVSRVHTIIEVRQIARKMAEAFPSPRKRRRLLQESEVNEGDMEIEHYVHRTDPFRSISFPNPDPTALNVTTMTAEEDPTQHLHRGIFNTLDQYGLPAKSLFHMLNATIPGASFPLLRVVVASDHSALVEVINGDHFYIPTLFPIHSTAELSIAFHHLKDEIVRLLDETLGTKWQLVCPFNIGRDSRSARPALGVGVLPSTNANWYQLQAHLTHRLTSHIRPIFTDIEFLPGKLSLLGEGDPVSFKDRVKGPKDIQMGCSIGVRGGNNASTLGGFVAVTYDGETHRGLLTNYLVMRPSPPYANLDTINREGVSPLSPIPFQGAISIESLARIDRDYTLTDLDDQLQALETQKARVVDFIRQRQLTSDAPRASSQQQLEAVETWEKTLIATRPVIQAMPHVLGDVHSASGLLVHGRRVIDWAFVELTPEAEERFFRPNRMPEVPRNQMPRSGPSGPPPALVAAGTRLDEFSSLQEDTYYIKQGRTTDVTGVVCNGVLSVCKWATRYDINGNTVDSKDLRTEEFMIIGIQDRFIEFGDSGSFVVDSTGAVAGLVFAEFKHNLQAVGLALTVPDLMDTMEGRLKGPVSLRLP</sequence>
<proteinExistence type="predicted"/>
<protein>
    <recommendedName>
        <fullName evidence="1">DUF6570 domain-containing protein</fullName>
    </recommendedName>
</protein>
<evidence type="ECO:0000313" key="2">
    <source>
        <dbReference type="EMBL" id="CDM38017.1"/>
    </source>
</evidence>
<dbReference type="AlphaFoldDB" id="W6R830"/>
<dbReference type="SUPFAM" id="SSF50494">
    <property type="entry name" value="Trypsin-like serine proteases"/>
    <property type="match status" value="1"/>
</dbReference>
<evidence type="ECO:0000259" key="1">
    <source>
        <dbReference type="Pfam" id="PF20209"/>
    </source>
</evidence>
<dbReference type="OrthoDB" id="5424209at2759"/>
<organism evidence="2 3">
    <name type="scientific">Penicillium roqueforti (strain FM164)</name>
    <dbReference type="NCBI Taxonomy" id="1365484"/>
    <lineage>
        <taxon>Eukaryota</taxon>
        <taxon>Fungi</taxon>
        <taxon>Dikarya</taxon>
        <taxon>Ascomycota</taxon>
        <taxon>Pezizomycotina</taxon>
        <taxon>Eurotiomycetes</taxon>
        <taxon>Eurotiomycetidae</taxon>
        <taxon>Eurotiales</taxon>
        <taxon>Aspergillaceae</taxon>
        <taxon>Penicillium</taxon>
    </lineage>
</organism>
<accession>W6R830</accession>
<feature type="domain" description="DUF6570" evidence="1">
    <location>
        <begin position="11"/>
        <end position="52"/>
    </location>
</feature>
<gene>
    <name evidence="2" type="ORF">PROQFM164_S08g000068</name>
</gene>
<dbReference type="Proteomes" id="UP000030686">
    <property type="component" value="Unassembled WGS sequence"/>
</dbReference>
<keyword evidence="3" id="KW-1185">Reference proteome</keyword>